<organism evidence="4 5">
    <name type="scientific">Basidiobolus ranarum</name>
    <dbReference type="NCBI Taxonomy" id="34480"/>
    <lineage>
        <taxon>Eukaryota</taxon>
        <taxon>Fungi</taxon>
        <taxon>Fungi incertae sedis</taxon>
        <taxon>Zoopagomycota</taxon>
        <taxon>Entomophthoromycotina</taxon>
        <taxon>Basidiobolomycetes</taxon>
        <taxon>Basidiobolales</taxon>
        <taxon>Basidiobolaceae</taxon>
        <taxon>Basidiobolus</taxon>
    </lineage>
</organism>
<keyword evidence="4" id="KW-0418">Kinase</keyword>
<keyword evidence="1" id="KW-0597">Phosphoprotein</keyword>
<evidence type="ECO:0000313" key="4">
    <source>
        <dbReference type="EMBL" id="KAK9738784.1"/>
    </source>
</evidence>
<evidence type="ECO:0000256" key="1">
    <source>
        <dbReference type="ARBA" id="ARBA00022553"/>
    </source>
</evidence>
<dbReference type="EMBL" id="JASJQH010005962">
    <property type="protein sequence ID" value="KAK9738784.1"/>
    <property type="molecule type" value="Genomic_DNA"/>
</dbReference>
<dbReference type="PROSITE" id="PS50885">
    <property type="entry name" value="HAMP"/>
    <property type="match status" value="4"/>
</dbReference>
<dbReference type="Proteomes" id="UP001479436">
    <property type="component" value="Unassembled WGS sequence"/>
</dbReference>
<keyword evidence="5" id="KW-1185">Reference proteome</keyword>
<dbReference type="EC" id="2.7.13.3" evidence="4"/>
<dbReference type="CDD" id="cd06225">
    <property type="entry name" value="HAMP"/>
    <property type="match status" value="4"/>
</dbReference>
<accession>A0ABR2WC81</accession>
<dbReference type="GO" id="GO:0004673">
    <property type="term" value="F:protein histidine kinase activity"/>
    <property type="evidence" value="ECO:0007669"/>
    <property type="project" value="UniProtKB-EC"/>
</dbReference>
<dbReference type="SUPFAM" id="SSF58104">
    <property type="entry name" value="Methyl-accepting chemotaxis protein (MCP) signaling domain"/>
    <property type="match status" value="1"/>
</dbReference>
<feature type="domain" description="HAMP" evidence="3">
    <location>
        <begin position="188"/>
        <end position="240"/>
    </location>
</feature>
<dbReference type="PANTHER" id="PTHR45339">
    <property type="entry name" value="HYBRID SIGNAL TRANSDUCTION HISTIDINE KINASE J"/>
    <property type="match status" value="1"/>
</dbReference>
<reference evidence="4 5" key="1">
    <citation type="submission" date="2023-04" db="EMBL/GenBank/DDBJ databases">
        <title>Genome of Basidiobolus ranarum AG-B5.</title>
        <authorList>
            <person name="Stajich J.E."/>
            <person name="Carter-House D."/>
            <person name="Gryganskyi A."/>
        </authorList>
    </citation>
    <scope>NUCLEOTIDE SEQUENCE [LARGE SCALE GENOMIC DNA]</scope>
    <source>
        <strain evidence="4 5">AG-B5</strain>
    </source>
</reference>
<evidence type="ECO:0000313" key="5">
    <source>
        <dbReference type="Proteomes" id="UP001479436"/>
    </source>
</evidence>
<dbReference type="InterPro" id="IPR003660">
    <property type="entry name" value="HAMP_dom"/>
</dbReference>
<dbReference type="SUPFAM" id="SSF158472">
    <property type="entry name" value="HAMP domain-like"/>
    <property type="match status" value="2"/>
</dbReference>
<sequence>MMASNLTNQVRDIANVSKAVARGDLSKKVTVNVKGEMLDLKNTINTMVDQLQTFASEVTRVAREVGTEGKLGGQAVVKDVGGTWKDLTENVNLMASNLTAQVRDIANVSKAISVGDLSKKVTVDVKGEINELKVTINTMVDQLQTFASEVTRVAREVGTEGNLGGQAVVKDVGGTWKDLTDNVNMMASNLTNQVRDIANVSKAVARGDLSKKVTVDVKGEINELKVTINTMVDQLQTFASEVTRVAREVGTEGKLGGQAVVKDVGGTWKDLTDNVNLMASNLTNQVRDIAHVSKAISVGDLSKKVTVDVKGEINELKVTINTMVDQLQTFASEVTRVAREI</sequence>
<feature type="domain" description="HAMP" evidence="3">
    <location>
        <begin position="4"/>
        <end position="56"/>
    </location>
</feature>
<proteinExistence type="predicted"/>
<feature type="domain" description="HAMP" evidence="3">
    <location>
        <begin position="96"/>
        <end position="148"/>
    </location>
</feature>
<dbReference type="Pfam" id="PF00672">
    <property type="entry name" value="HAMP"/>
    <property type="match status" value="4"/>
</dbReference>
<keyword evidence="4" id="KW-0808">Transferase</keyword>
<name>A0ABR2WC81_9FUNG</name>
<dbReference type="SMART" id="SM00304">
    <property type="entry name" value="HAMP"/>
    <property type="match status" value="4"/>
</dbReference>
<evidence type="ECO:0000256" key="2">
    <source>
        <dbReference type="ARBA" id="ARBA00023012"/>
    </source>
</evidence>
<evidence type="ECO:0000259" key="3">
    <source>
        <dbReference type="PROSITE" id="PS50885"/>
    </source>
</evidence>
<keyword evidence="2" id="KW-0902">Two-component regulatory system</keyword>
<gene>
    <name evidence="4" type="primary">NIK1_9</name>
    <name evidence="4" type="ORF">K7432_018428</name>
</gene>
<comment type="caution">
    <text evidence="4">The sequence shown here is derived from an EMBL/GenBank/DDBJ whole genome shotgun (WGS) entry which is preliminary data.</text>
</comment>
<dbReference type="Gene3D" id="1.20.120.1530">
    <property type="match status" value="3"/>
</dbReference>
<dbReference type="PANTHER" id="PTHR45339:SF1">
    <property type="entry name" value="HYBRID SIGNAL TRANSDUCTION HISTIDINE KINASE J"/>
    <property type="match status" value="1"/>
</dbReference>
<protein>
    <submittedName>
        <fullName evidence="4">Histidine kinase osmosensor</fullName>
        <ecNumber evidence="4">2.7.13.3</ecNumber>
    </submittedName>
</protein>
<feature type="domain" description="HAMP" evidence="3">
    <location>
        <begin position="280"/>
        <end position="332"/>
    </location>
</feature>